<accession>A0A1R0KWF4</accession>
<evidence type="ECO:0000313" key="5">
    <source>
        <dbReference type="Proteomes" id="UP000187486"/>
    </source>
</evidence>
<dbReference type="Proteomes" id="UP000187486">
    <property type="component" value="Unassembled WGS sequence"/>
</dbReference>
<protein>
    <submittedName>
        <fullName evidence="4">TetR family transcriptional regulator</fullName>
    </submittedName>
</protein>
<dbReference type="RefSeq" id="WP_076159005.1">
    <property type="nucleotide sequence ID" value="NZ_JBEZVB010000001.1"/>
</dbReference>
<dbReference type="Pfam" id="PF00440">
    <property type="entry name" value="TetR_N"/>
    <property type="match status" value="1"/>
</dbReference>
<feature type="domain" description="HTH tetR-type" evidence="3">
    <location>
        <begin position="16"/>
        <end position="76"/>
    </location>
</feature>
<name>A0A1R0KWF4_9PSEU</name>
<keyword evidence="5" id="KW-1185">Reference proteome</keyword>
<dbReference type="STRING" id="76021.BS329_11200"/>
<dbReference type="InterPro" id="IPR009057">
    <property type="entry name" value="Homeodomain-like_sf"/>
</dbReference>
<evidence type="ECO:0000259" key="3">
    <source>
        <dbReference type="PROSITE" id="PS50977"/>
    </source>
</evidence>
<dbReference type="SUPFAM" id="SSF48498">
    <property type="entry name" value="Tetracyclin repressor-like, C-terminal domain"/>
    <property type="match status" value="1"/>
</dbReference>
<dbReference type="GO" id="GO:0003700">
    <property type="term" value="F:DNA-binding transcription factor activity"/>
    <property type="evidence" value="ECO:0007669"/>
    <property type="project" value="TreeGrafter"/>
</dbReference>
<dbReference type="InterPro" id="IPR036271">
    <property type="entry name" value="Tet_transcr_reg_TetR-rel_C_sf"/>
</dbReference>
<dbReference type="SUPFAM" id="SSF46689">
    <property type="entry name" value="Homeodomain-like"/>
    <property type="match status" value="1"/>
</dbReference>
<dbReference type="Gene3D" id="1.10.357.10">
    <property type="entry name" value="Tetracycline Repressor, domain 2"/>
    <property type="match status" value="1"/>
</dbReference>
<dbReference type="PRINTS" id="PR00455">
    <property type="entry name" value="HTHTETR"/>
</dbReference>
<evidence type="ECO:0000313" key="4">
    <source>
        <dbReference type="EMBL" id="OLZ53361.1"/>
    </source>
</evidence>
<evidence type="ECO:0000256" key="1">
    <source>
        <dbReference type="ARBA" id="ARBA00023125"/>
    </source>
</evidence>
<dbReference type="PANTHER" id="PTHR30055:SF209">
    <property type="entry name" value="POSSIBLE TRANSCRIPTIONAL REGULATORY PROTEIN (PROBABLY TETR-FAMILY)"/>
    <property type="match status" value="1"/>
</dbReference>
<dbReference type="GO" id="GO:0000976">
    <property type="term" value="F:transcription cis-regulatory region binding"/>
    <property type="evidence" value="ECO:0007669"/>
    <property type="project" value="TreeGrafter"/>
</dbReference>
<dbReference type="InterPro" id="IPR001647">
    <property type="entry name" value="HTH_TetR"/>
</dbReference>
<reference evidence="4 5" key="1">
    <citation type="submission" date="2016-01" db="EMBL/GenBank/DDBJ databases">
        <title>Amycolatopsis coloradensis genome sequencing and assembly.</title>
        <authorList>
            <person name="Mayilraj S."/>
        </authorList>
    </citation>
    <scope>NUCLEOTIDE SEQUENCE [LARGE SCALE GENOMIC DNA]</scope>
    <source>
        <strain evidence="4 5">DSM 44225</strain>
    </source>
</reference>
<organism evidence="4 5">
    <name type="scientific">Amycolatopsis coloradensis</name>
    <dbReference type="NCBI Taxonomy" id="76021"/>
    <lineage>
        <taxon>Bacteria</taxon>
        <taxon>Bacillati</taxon>
        <taxon>Actinomycetota</taxon>
        <taxon>Actinomycetes</taxon>
        <taxon>Pseudonocardiales</taxon>
        <taxon>Pseudonocardiaceae</taxon>
        <taxon>Amycolatopsis</taxon>
    </lineage>
</organism>
<evidence type="ECO:0000256" key="2">
    <source>
        <dbReference type="PROSITE-ProRule" id="PRU00335"/>
    </source>
</evidence>
<keyword evidence="1 2" id="KW-0238">DNA-binding</keyword>
<dbReference type="PANTHER" id="PTHR30055">
    <property type="entry name" value="HTH-TYPE TRANSCRIPTIONAL REGULATOR RUTR"/>
    <property type="match status" value="1"/>
</dbReference>
<feature type="DNA-binding region" description="H-T-H motif" evidence="2">
    <location>
        <begin position="39"/>
        <end position="58"/>
    </location>
</feature>
<dbReference type="OrthoDB" id="4542210at2"/>
<dbReference type="PROSITE" id="PS50977">
    <property type="entry name" value="HTH_TETR_2"/>
    <property type="match status" value="1"/>
</dbReference>
<proteinExistence type="predicted"/>
<sequence length="198" mass="21164">MLPIAGSGPVERADAARNRQKIVRAAAELVAAKGVEGLALDEVAAEAGVGIGTVYRRFPDKGALAQALLDQNEREFQESFISGPPPLGPGAAPKERLRAFISAYVDRLEAHGPLLMVAETETPMARFVTGAYRLHRSHLVALISEIEPTADARFRAEALLAPLAAAQYAYLRQDGMTPEQVKAGLSDLYQVTGSSRTV</sequence>
<comment type="caution">
    <text evidence="4">The sequence shown here is derived from an EMBL/GenBank/DDBJ whole genome shotgun (WGS) entry which is preliminary data.</text>
</comment>
<dbReference type="AlphaFoldDB" id="A0A1R0KWF4"/>
<gene>
    <name evidence="4" type="ORF">BS329_11200</name>
</gene>
<dbReference type="EMBL" id="MQUQ01000005">
    <property type="protein sequence ID" value="OLZ53361.1"/>
    <property type="molecule type" value="Genomic_DNA"/>
</dbReference>
<dbReference type="InterPro" id="IPR050109">
    <property type="entry name" value="HTH-type_TetR-like_transc_reg"/>
</dbReference>